<feature type="region of interest" description="Disordered" evidence="1">
    <location>
        <begin position="147"/>
        <end position="196"/>
    </location>
</feature>
<accession>A0ABT1PBA7</accession>
<dbReference type="RefSeq" id="WP_255927024.1">
    <property type="nucleotide sequence ID" value="NZ_JANFNH010000008.1"/>
</dbReference>
<evidence type="ECO:0000313" key="5">
    <source>
        <dbReference type="Proteomes" id="UP001206206"/>
    </source>
</evidence>
<feature type="transmembrane region" description="Helical" evidence="2">
    <location>
        <begin position="111"/>
        <end position="129"/>
    </location>
</feature>
<name>A0ABT1PBA7_9ACTN</name>
<dbReference type="Proteomes" id="UP001206206">
    <property type="component" value="Unassembled WGS sequence"/>
</dbReference>
<keyword evidence="5" id="KW-1185">Reference proteome</keyword>
<dbReference type="EMBL" id="JANFNH010000008">
    <property type="protein sequence ID" value="MCQ4042657.1"/>
    <property type="molecule type" value="Genomic_DNA"/>
</dbReference>
<comment type="caution">
    <text evidence="4">The sequence shown here is derived from an EMBL/GenBank/DDBJ whole genome shotgun (WGS) entry which is preliminary data.</text>
</comment>
<keyword evidence="2" id="KW-1133">Transmembrane helix</keyword>
<dbReference type="Pfam" id="PF03779">
    <property type="entry name" value="SPW"/>
    <property type="match status" value="1"/>
</dbReference>
<proteinExistence type="predicted"/>
<organism evidence="4 5">
    <name type="scientific">Streptantibioticus rubrisoli</name>
    <dbReference type="NCBI Taxonomy" id="1387313"/>
    <lineage>
        <taxon>Bacteria</taxon>
        <taxon>Bacillati</taxon>
        <taxon>Actinomycetota</taxon>
        <taxon>Actinomycetes</taxon>
        <taxon>Kitasatosporales</taxon>
        <taxon>Streptomycetaceae</taxon>
        <taxon>Streptantibioticus</taxon>
    </lineage>
</organism>
<keyword evidence="2" id="KW-0472">Membrane</keyword>
<feature type="transmembrane region" description="Helical" evidence="2">
    <location>
        <begin position="49"/>
        <end position="70"/>
    </location>
</feature>
<feature type="transmembrane region" description="Helical" evidence="2">
    <location>
        <begin position="21"/>
        <end position="43"/>
    </location>
</feature>
<feature type="transmembrane region" description="Helical" evidence="2">
    <location>
        <begin position="82"/>
        <end position="105"/>
    </location>
</feature>
<keyword evidence="2" id="KW-0812">Transmembrane</keyword>
<evidence type="ECO:0000313" key="4">
    <source>
        <dbReference type="EMBL" id="MCQ4042657.1"/>
    </source>
</evidence>
<sequence length="196" mass="20547">METHPDIIALRARYERASITPVGQALEALAIIVGLYLAASPWIVGFNVFPTLAINNLITGIAYAVLIGGFGPAFESTHARGWAASVIGLWTIIAPWCVFGSPAIAKNVASNVVAGFLALCLALAMSSLTRVEVRRVAARSEEMLTPGARWPRGQAVGSTETPPSAEQGYPAEQPPRRQGPDMGGGPTSPGAGPYPR</sequence>
<feature type="domain" description="SPW repeat-containing integral membrane" evidence="3">
    <location>
        <begin position="27"/>
        <end position="123"/>
    </location>
</feature>
<evidence type="ECO:0000259" key="3">
    <source>
        <dbReference type="Pfam" id="PF03779"/>
    </source>
</evidence>
<evidence type="ECO:0000256" key="2">
    <source>
        <dbReference type="SAM" id="Phobius"/>
    </source>
</evidence>
<reference evidence="4 5" key="1">
    <citation type="submission" date="2022-06" db="EMBL/GenBank/DDBJ databases">
        <title>Draft genome sequence of type strain Streptomyces rubrisoli DSM 42083.</title>
        <authorList>
            <person name="Duangmal K."/>
            <person name="Klaysubun C."/>
        </authorList>
    </citation>
    <scope>NUCLEOTIDE SEQUENCE [LARGE SCALE GENOMIC DNA]</scope>
    <source>
        <strain evidence="4 5">DSM 42083</strain>
    </source>
</reference>
<dbReference type="InterPro" id="IPR005530">
    <property type="entry name" value="SPW"/>
</dbReference>
<evidence type="ECO:0000256" key="1">
    <source>
        <dbReference type="SAM" id="MobiDB-lite"/>
    </source>
</evidence>
<gene>
    <name evidence="4" type="ORF">NON19_11585</name>
</gene>
<protein>
    <submittedName>
        <fullName evidence="4">SPW repeat protein</fullName>
    </submittedName>
</protein>